<name>A0A8S5PIY6_9CAUD</name>
<reference evidence="1" key="1">
    <citation type="journal article" date="2021" name="Proc. Natl. Acad. Sci. U.S.A.">
        <title>A Catalog of Tens of Thousands of Viruses from Human Metagenomes Reveals Hidden Associations with Chronic Diseases.</title>
        <authorList>
            <person name="Tisza M.J."/>
            <person name="Buck C.B."/>
        </authorList>
    </citation>
    <scope>NUCLEOTIDE SEQUENCE</scope>
    <source>
        <strain evidence="1">CtuJM17</strain>
    </source>
</reference>
<protein>
    <submittedName>
        <fullName evidence="1">Uncharacterized protein</fullName>
    </submittedName>
</protein>
<evidence type="ECO:0000313" key="1">
    <source>
        <dbReference type="EMBL" id="DAE07030.1"/>
    </source>
</evidence>
<accession>A0A8S5PIY6</accession>
<proteinExistence type="predicted"/>
<dbReference type="EMBL" id="BK015444">
    <property type="protein sequence ID" value="DAE07030.1"/>
    <property type="molecule type" value="Genomic_DNA"/>
</dbReference>
<organism evidence="1">
    <name type="scientific">Myoviridae sp. ctuJM17</name>
    <dbReference type="NCBI Taxonomy" id="2825200"/>
    <lineage>
        <taxon>Viruses</taxon>
        <taxon>Duplodnaviria</taxon>
        <taxon>Heunggongvirae</taxon>
        <taxon>Uroviricota</taxon>
        <taxon>Caudoviricetes</taxon>
    </lineage>
</organism>
<sequence>MRVPRAFPQRQWWRGGFGRPAGRLPAHHLRGF</sequence>